<dbReference type="Proteomes" id="UP000186817">
    <property type="component" value="Unassembled WGS sequence"/>
</dbReference>
<protein>
    <submittedName>
        <fullName evidence="2">Uncharacterized protein</fullName>
    </submittedName>
</protein>
<proteinExistence type="predicted"/>
<keyword evidence="3" id="KW-1185">Reference proteome</keyword>
<name>A0A1Q9EIS0_SYMMI</name>
<dbReference type="AlphaFoldDB" id="A0A1Q9EIS0"/>
<organism evidence="2 3">
    <name type="scientific">Symbiodinium microadriaticum</name>
    <name type="common">Dinoflagellate</name>
    <name type="synonym">Zooxanthella microadriatica</name>
    <dbReference type="NCBI Taxonomy" id="2951"/>
    <lineage>
        <taxon>Eukaryota</taxon>
        <taxon>Sar</taxon>
        <taxon>Alveolata</taxon>
        <taxon>Dinophyceae</taxon>
        <taxon>Suessiales</taxon>
        <taxon>Symbiodiniaceae</taxon>
        <taxon>Symbiodinium</taxon>
    </lineage>
</organism>
<dbReference type="EMBL" id="LSRX01000141">
    <property type="protein sequence ID" value="OLQ07346.1"/>
    <property type="molecule type" value="Genomic_DNA"/>
</dbReference>
<feature type="compositionally biased region" description="Basic and acidic residues" evidence="1">
    <location>
        <begin position="324"/>
        <end position="333"/>
    </location>
</feature>
<dbReference type="Pfam" id="PF20708">
    <property type="entry name" value="DUF6822"/>
    <property type="match status" value="1"/>
</dbReference>
<feature type="compositionally biased region" description="Basic and acidic residues" evidence="1">
    <location>
        <begin position="169"/>
        <end position="184"/>
    </location>
</feature>
<gene>
    <name evidence="2" type="ORF">AK812_SmicGene9251</name>
</gene>
<dbReference type="OrthoDB" id="10290855at2759"/>
<comment type="caution">
    <text evidence="2">The sequence shown here is derived from an EMBL/GenBank/DDBJ whole genome shotgun (WGS) entry which is preliminary data.</text>
</comment>
<feature type="region of interest" description="Disordered" evidence="1">
    <location>
        <begin position="160"/>
        <end position="184"/>
    </location>
</feature>
<accession>A0A1Q9EIS0</accession>
<evidence type="ECO:0000313" key="3">
    <source>
        <dbReference type="Proteomes" id="UP000186817"/>
    </source>
</evidence>
<feature type="region of interest" description="Disordered" evidence="1">
    <location>
        <begin position="316"/>
        <end position="370"/>
    </location>
</feature>
<sequence>MLESHGKIAPVGAAAVLMASATERGTRTPRMARAIKPGEGVLAWKAYRDRQNQDLLHRTEYLATIVSAVAEVQAPPGQDLRAALAQDTVLDRVGAMGESFSCGHPSGVQGTVTPPLAWLEGWVVELAAFILGLCLRPPPELVETQQQTTDEVIAGLLQDEAEEHEWDEAEQRQLEDREKERQAHEALCEQEAQYLASEAMAYQQWEQHVTAEALKRHELEPEEDPPPKRRCLVSLEVASGSNDRPRILQTLGFEVPSDGTELRLTLRANMETVPSEVPTIPALGVEQHDAGATAYTLQEAPTTVAAPPHLEALSEVTVPSVPRDSPEVERTETDAATQEPAATVPLAGTAQDEGAQTEDAPLPGGAGSLEAVRPTPADLLGLLEFNEYSMVYDQWKRGALTQQEILEQYGQEVVDLMVAQELVSAEIDGEESEDQAEEAPTQVLFQQRPIMVRAGNGTWVRPKPHFLEDVYERWRESQLTASAVLETYGPVWLAVLQQWKQCGRQSVRLYFPEFLDNTTEPCFAISQDVHQQPAQVGLPLKVPFSSVRAGYWEWYAQVYSHEHGWYWTDAQLQALKPEKRRFPRTAWPQEVSTQLCHVLNMASTARGFHRPEWQQAVADAVEKESGQVRNRDGQPAYVLKGHQNLQDACWQVSAMLESLPRPPGPVSYDKAQHRLNTNNLKVKPVAGVHPDAFREDHQQTARFQQQRKLSAGKVVRLSEEDPLDHTAEMDFVRFYTALKQGEGQAGASSRRGFVRLDGLEPGSLHKFSIVQQGSCVRRDCRLPRCTMPPAIVTCLEPVPVFQNGHYFEVVVESLFQSITSADRPRVSETIGRSAGLVLGFRASPSCDEDELADDVSRVSNSWCLSANGFFFMQLGRAPPSARRPVSQMRSTPEVRPPWHRTKPLPSQMGLCPWPPLSKGPGSVARQCDWSVALNESDVLGLLALPSGALLLTVNGRRELAVADAGVPTDRFLYPLVQVGGHIKAVRLRPQVPPPSEDQL</sequence>
<feature type="region of interest" description="Disordered" evidence="1">
    <location>
        <begin position="881"/>
        <end position="900"/>
    </location>
</feature>
<evidence type="ECO:0000313" key="2">
    <source>
        <dbReference type="EMBL" id="OLQ07346.1"/>
    </source>
</evidence>
<dbReference type="InterPro" id="IPR049225">
    <property type="entry name" value="DUF6822"/>
</dbReference>
<reference evidence="2 3" key="1">
    <citation type="submission" date="2016-02" db="EMBL/GenBank/DDBJ databases">
        <title>Genome analysis of coral dinoflagellate symbionts highlights evolutionary adaptations to a symbiotic lifestyle.</title>
        <authorList>
            <person name="Aranda M."/>
            <person name="Li Y."/>
            <person name="Liew Y.J."/>
            <person name="Baumgarten S."/>
            <person name="Simakov O."/>
            <person name="Wilson M."/>
            <person name="Piel J."/>
            <person name="Ashoor H."/>
            <person name="Bougouffa S."/>
            <person name="Bajic V.B."/>
            <person name="Ryu T."/>
            <person name="Ravasi T."/>
            <person name="Bayer T."/>
            <person name="Micklem G."/>
            <person name="Kim H."/>
            <person name="Bhak J."/>
            <person name="Lajeunesse T.C."/>
            <person name="Voolstra C.R."/>
        </authorList>
    </citation>
    <scope>NUCLEOTIDE SEQUENCE [LARGE SCALE GENOMIC DNA]</scope>
    <source>
        <strain evidence="2 3">CCMP2467</strain>
    </source>
</reference>
<evidence type="ECO:0000256" key="1">
    <source>
        <dbReference type="SAM" id="MobiDB-lite"/>
    </source>
</evidence>